<dbReference type="OrthoDB" id="5465182at2"/>
<comment type="caution">
    <text evidence="2">The sequence shown here is derived from an EMBL/GenBank/DDBJ whole genome shotgun (WGS) entry which is preliminary data.</text>
</comment>
<feature type="transmembrane region" description="Helical" evidence="1">
    <location>
        <begin position="27"/>
        <end position="56"/>
    </location>
</feature>
<proteinExistence type="predicted"/>
<keyword evidence="1" id="KW-0472">Membrane</keyword>
<sequence>MVVTPSSLFALAVLRHRQPWNWSLHCAALVLFCLTLLSHSYLMLAASLILLGVGFFELRLDEPPENRWFRFARRGVEWEKDWSAAPWNRVKWARLLFALLVAGGAVWALWVRELAALMLLAGFAVLARVVRQNREKGIDP</sequence>
<dbReference type="Proteomes" id="UP000181901">
    <property type="component" value="Unassembled WGS sequence"/>
</dbReference>
<evidence type="ECO:0000256" key="1">
    <source>
        <dbReference type="SAM" id="Phobius"/>
    </source>
</evidence>
<evidence type="ECO:0000313" key="2">
    <source>
        <dbReference type="EMBL" id="OIQ49534.1"/>
    </source>
</evidence>
<evidence type="ECO:0000313" key="3">
    <source>
        <dbReference type="Proteomes" id="UP000181901"/>
    </source>
</evidence>
<dbReference type="RefSeq" id="WP_071545039.1">
    <property type="nucleotide sequence ID" value="NZ_LKAQ01000004.1"/>
</dbReference>
<organism evidence="2 3">
    <name type="scientific">Pseudodesulfovibrio hydrargyri</name>
    <dbReference type="NCBI Taxonomy" id="2125990"/>
    <lineage>
        <taxon>Bacteria</taxon>
        <taxon>Pseudomonadati</taxon>
        <taxon>Thermodesulfobacteriota</taxon>
        <taxon>Desulfovibrionia</taxon>
        <taxon>Desulfovibrionales</taxon>
        <taxon>Desulfovibrionaceae</taxon>
    </lineage>
</organism>
<keyword evidence="1" id="KW-0812">Transmembrane</keyword>
<reference evidence="2 3" key="1">
    <citation type="submission" date="2015-09" db="EMBL/GenBank/DDBJ databases">
        <title>Genome of Desulfovibrio dechloracetivorans BerOc1, a mercury methylating strain isolated from highly hydrocarbons and metals contaminated coastal sediments.</title>
        <authorList>
            <person name="Goni Urriza M."/>
            <person name="Gassie C."/>
            <person name="Bouchez O."/>
            <person name="Klopp C."/>
            <person name="Ranchou-Peyruse A."/>
            <person name="Remy G."/>
        </authorList>
    </citation>
    <scope>NUCLEOTIDE SEQUENCE [LARGE SCALE GENOMIC DNA]</scope>
    <source>
        <strain evidence="2 3">BerOc1</strain>
    </source>
</reference>
<name>A0A1J5MSE0_9BACT</name>
<feature type="transmembrane region" description="Helical" evidence="1">
    <location>
        <begin position="92"/>
        <end position="108"/>
    </location>
</feature>
<accession>A0A1J5MSE0</accession>
<protein>
    <submittedName>
        <fullName evidence="2">Uncharacterized protein</fullName>
    </submittedName>
</protein>
<dbReference type="EMBL" id="LKAQ01000004">
    <property type="protein sequence ID" value="OIQ49534.1"/>
    <property type="molecule type" value="Genomic_DNA"/>
</dbReference>
<keyword evidence="1" id="KW-1133">Transmembrane helix</keyword>
<gene>
    <name evidence="2" type="ORF">BerOc1_01459</name>
</gene>
<keyword evidence="3" id="KW-1185">Reference proteome</keyword>
<dbReference type="AlphaFoldDB" id="A0A1J5MSE0"/>